<dbReference type="InterPro" id="IPR000305">
    <property type="entry name" value="GIY-YIG_endonuc"/>
</dbReference>
<evidence type="ECO:0000313" key="2">
    <source>
        <dbReference type="EMBL" id="MCE8051268.1"/>
    </source>
</evidence>
<protein>
    <submittedName>
        <fullName evidence="2">GIY-YIG nuclease family protein</fullName>
    </submittedName>
</protein>
<gene>
    <name evidence="2" type="ORF">HOP61_08190</name>
</gene>
<dbReference type="Gene3D" id="3.40.1440.10">
    <property type="entry name" value="GIY-YIG endonuclease"/>
    <property type="match status" value="1"/>
</dbReference>
<sequence length="170" mass="19915">MDKKLPTYEDLVFAIANFNELYPRQGVTISLGEKFDLAKDYNDLSDWFFGKVGVYILLNGEKEVVRVGSATENLYSRLNNYFDYLDDKKVVGTGFWKEGVSTKYICVCEIPHEQVFEALALEKYLLRILTPPLNKEGKSKYVWYRKKMLAELDRLSEVYGWEKVSEKWHN</sequence>
<name>A0AAW4YS74_9GAMM</name>
<dbReference type="PROSITE" id="PS50164">
    <property type="entry name" value="GIY_YIG"/>
    <property type="match status" value="1"/>
</dbReference>
<feature type="domain" description="GIY-YIG" evidence="1">
    <location>
        <begin position="50"/>
        <end position="135"/>
    </location>
</feature>
<reference evidence="2" key="2">
    <citation type="journal article" date="2021" name="Front. Microbiol.">
        <title>Aerobic Denitrification and Heterotrophic Sulfur Oxidation in the Genus Halomonas Revealed by Six Novel Species Characterizations and Genome-Based Analysis.</title>
        <authorList>
            <person name="Wang L."/>
            <person name="Shao Z."/>
        </authorList>
    </citation>
    <scope>NUCLEOTIDE SEQUENCE</scope>
    <source>
        <strain evidence="2">MCCC 1A05776</strain>
    </source>
</reference>
<reference evidence="2" key="1">
    <citation type="submission" date="2020-05" db="EMBL/GenBank/DDBJ databases">
        <authorList>
            <person name="Wang L."/>
            <person name="Shao Z."/>
        </authorList>
    </citation>
    <scope>NUCLEOTIDE SEQUENCE</scope>
    <source>
        <strain evidence="2">MCCC 1A05776</strain>
    </source>
</reference>
<organism evidence="2 3">
    <name type="scientific">Billgrantia desiderata</name>
    <dbReference type="NCBI Taxonomy" id="52021"/>
    <lineage>
        <taxon>Bacteria</taxon>
        <taxon>Pseudomonadati</taxon>
        <taxon>Pseudomonadota</taxon>
        <taxon>Gammaproteobacteria</taxon>
        <taxon>Oceanospirillales</taxon>
        <taxon>Halomonadaceae</taxon>
        <taxon>Billgrantia</taxon>
    </lineage>
</organism>
<dbReference type="RefSeq" id="WP_234239118.1">
    <property type="nucleotide sequence ID" value="NZ_JABFTS010000002.1"/>
</dbReference>
<dbReference type="Proteomes" id="UP001320178">
    <property type="component" value="Unassembled WGS sequence"/>
</dbReference>
<dbReference type="Pfam" id="PF01541">
    <property type="entry name" value="GIY-YIG"/>
    <property type="match status" value="1"/>
</dbReference>
<dbReference type="SUPFAM" id="SSF82771">
    <property type="entry name" value="GIY-YIG endonuclease"/>
    <property type="match status" value="1"/>
</dbReference>
<dbReference type="InterPro" id="IPR035901">
    <property type="entry name" value="GIY-YIG_endonuc_sf"/>
</dbReference>
<accession>A0AAW4YS74</accession>
<evidence type="ECO:0000259" key="1">
    <source>
        <dbReference type="PROSITE" id="PS50164"/>
    </source>
</evidence>
<dbReference type="EMBL" id="JABFTS010000002">
    <property type="protein sequence ID" value="MCE8051268.1"/>
    <property type="molecule type" value="Genomic_DNA"/>
</dbReference>
<dbReference type="AlphaFoldDB" id="A0AAW4YS74"/>
<evidence type="ECO:0000313" key="3">
    <source>
        <dbReference type="Proteomes" id="UP001320178"/>
    </source>
</evidence>
<comment type="caution">
    <text evidence="2">The sequence shown here is derived from an EMBL/GenBank/DDBJ whole genome shotgun (WGS) entry which is preliminary data.</text>
</comment>
<proteinExistence type="predicted"/>